<evidence type="ECO:0000256" key="1">
    <source>
        <dbReference type="ARBA" id="ARBA00009505"/>
    </source>
</evidence>
<gene>
    <name evidence="3" type="ORF">H6P81_015097</name>
</gene>
<proteinExistence type="inferred from homology"/>
<keyword evidence="2" id="KW-0812">Transmembrane</keyword>
<dbReference type="AlphaFoldDB" id="A0AAV7E8C7"/>
<keyword evidence="2" id="KW-0576">Peroxisome</keyword>
<dbReference type="PANTHER" id="PTHR13299">
    <property type="entry name" value="PEROXISOMAL MEMBRANE PROTEIN PEX16"/>
    <property type="match status" value="1"/>
</dbReference>
<accession>A0AAV7E8C7</accession>
<comment type="caution">
    <text evidence="2">Lacks conserved residue(s) required for the propagation of feature annotation.</text>
</comment>
<keyword evidence="4" id="KW-1185">Reference proteome</keyword>
<comment type="subcellular location">
    <subcellularLocation>
        <location evidence="2">Peroxisome membrane</location>
    </subcellularLocation>
</comment>
<dbReference type="GO" id="GO:0007031">
    <property type="term" value="P:peroxisome organization"/>
    <property type="evidence" value="ECO:0007669"/>
    <property type="project" value="UniProtKB-KW"/>
</dbReference>
<protein>
    <recommendedName>
        <fullName evidence="2">Peroxisomal membrane protein PEX16</fullName>
    </recommendedName>
</protein>
<comment type="similarity">
    <text evidence="1 2">Belongs to the peroxin-16 family.</text>
</comment>
<name>A0AAV7E8C7_ARIFI</name>
<keyword evidence="2" id="KW-1133">Transmembrane helix</keyword>
<sequence>MYKKIETPALASQPLCCSLEPRSLRGSYPLSQALSNARALSGSLKRAHSLRLSETQSLSDSLKLLSLPKFSVTVFISFVIIVRRTKSLKSTFEWECYDYFYGMGGIGIRHICQVDEVMITIPLSRANPVGTQTEQGRSMGNSFLRGELLHSNKDSEGLCSEKEISAMEAYKQWVRKNRAYVHSLESLANGMTWLLPERFAASEIGPEAVTTILGIITAINQHIIDTAPTRMSTGPTDPSSSLSLSISIIKDLEMLVEVVAQHFYGDDKKWSFLAFTEATKVLVRLALFRDSGYKMLLRGGEDVNVEKDHNSVDQGVGDFARAVGYQGAGPSYNAYGPRGLEGRAMFALSQFGENAKMVSSPSWMNRLQHHEAIIMKNNVIQKPTISSLLSEKGLFGGLFLASEVLFILRPLIYVLFIRRYGVRSWFPWSVSLAVDLVGMGILSRVTNPCRGTGKNTISLSIMEKDEVKRRKIVWALYLMRDPFFSKYTRHRLESVEKLVSPVPLIGFLTAKLVELTVGAQTRYTYTSAS</sequence>
<dbReference type="GO" id="GO:0005778">
    <property type="term" value="C:peroxisomal membrane"/>
    <property type="evidence" value="ECO:0007669"/>
    <property type="project" value="UniProtKB-SubCell"/>
</dbReference>
<evidence type="ECO:0000313" key="4">
    <source>
        <dbReference type="Proteomes" id="UP000825729"/>
    </source>
</evidence>
<dbReference type="Pfam" id="PF08610">
    <property type="entry name" value="Pex16"/>
    <property type="match status" value="1"/>
</dbReference>
<evidence type="ECO:0000313" key="3">
    <source>
        <dbReference type="EMBL" id="KAG9443757.1"/>
    </source>
</evidence>
<evidence type="ECO:0000256" key="2">
    <source>
        <dbReference type="RuleBase" id="RU365003"/>
    </source>
</evidence>
<dbReference type="EMBL" id="JAINDJ010000006">
    <property type="protein sequence ID" value="KAG9443757.1"/>
    <property type="molecule type" value="Genomic_DNA"/>
</dbReference>
<keyword evidence="2" id="KW-0962">Peroxisome biogenesis</keyword>
<dbReference type="Proteomes" id="UP000825729">
    <property type="component" value="Unassembled WGS sequence"/>
</dbReference>
<reference evidence="3 4" key="1">
    <citation type="submission" date="2021-07" db="EMBL/GenBank/DDBJ databases">
        <title>The Aristolochia fimbriata genome: insights into angiosperm evolution, floral development and chemical biosynthesis.</title>
        <authorList>
            <person name="Jiao Y."/>
        </authorList>
    </citation>
    <scope>NUCLEOTIDE SEQUENCE [LARGE SCALE GENOMIC DNA]</scope>
    <source>
        <strain evidence="3">IBCAS-2021</strain>
        <tissue evidence="3">Leaf</tissue>
    </source>
</reference>
<feature type="transmembrane region" description="Helical" evidence="2">
    <location>
        <begin position="394"/>
        <end position="413"/>
    </location>
</feature>
<keyword evidence="2" id="KW-0472">Membrane</keyword>
<dbReference type="PANTHER" id="PTHR13299:SF0">
    <property type="entry name" value="PEROXISOMAL MEMBRANE PROTEIN PEX16"/>
    <property type="match status" value="1"/>
</dbReference>
<dbReference type="InterPro" id="IPR013919">
    <property type="entry name" value="Pex16"/>
</dbReference>
<organism evidence="3 4">
    <name type="scientific">Aristolochia fimbriata</name>
    <name type="common">White veined hardy Dutchman's pipe vine</name>
    <dbReference type="NCBI Taxonomy" id="158543"/>
    <lineage>
        <taxon>Eukaryota</taxon>
        <taxon>Viridiplantae</taxon>
        <taxon>Streptophyta</taxon>
        <taxon>Embryophyta</taxon>
        <taxon>Tracheophyta</taxon>
        <taxon>Spermatophyta</taxon>
        <taxon>Magnoliopsida</taxon>
        <taxon>Magnoliidae</taxon>
        <taxon>Piperales</taxon>
        <taxon>Aristolochiaceae</taxon>
        <taxon>Aristolochia</taxon>
    </lineage>
</organism>
<comment type="caution">
    <text evidence="3">The sequence shown here is derived from an EMBL/GenBank/DDBJ whole genome shotgun (WGS) entry which is preliminary data.</text>
</comment>